<dbReference type="KEGG" id="arac:E0W69_018870"/>
<keyword evidence="2" id="KW-0732">Signal</keyword>
<organism evidence="3 4">
    <name type="scientific">Rhizosphaericola mali</name>
    <dbReference type="NCBI Taxonomy" id="2545455"/>
    <lineage>
        <taxon>Bacteria</taxon>
        <taxon>Pseudomonadati</taxon>
        <taxon>Bacteroidota</taxon>
        <taxon>Chitinophagia</taxon>
        <taxon>Chitinophagales</taxon>
        <taxon>Chitinophagaceae</taxon>
        <taxon>Rhizosphaericola</taxon>
    </lineage>
</organism>
<reference evidence="3 4" key="1">
    <citation type="submission" date="2019-09" db="EMBL/GenBank/DDBJ databases">
        <title>Complete genome sequence of Arachidicoccus sp. B3-10 isolated from apple orchard soil.</title>
        <authorList>
            <person name="Kim H.S."/>
            <person name="Han K.-I."/>
            <person name="Suh M.K."/>
            <person name="Lee K.C."/>
            <person name="Eom M.K."/>
            <person name="Kim J.-S."/>
            <person name="Kang S.W."/>
            <person name="Sin Y."/>
            <person name="Lee J.-S."/>
        </authorList>
    </citation>
    <scope>NUCLEOTIDE SEQUENCE [LARGE SCALE GENOMIC DNA]</scope>
    <source>
        <strain evidence="3 4">B3-10</strain>
    </source>
</reference>
<evidence type="ECO:0000313" key="4">
    <source>
        <dbReference type="Proteomes" id="UP000292424"/>
    </source>
</evidence>
<gene>
    <name evidence="3" type="ORF">E0W69_018870</name>
</gene>
<evidence type="ECO:0000256" key="2">
    <source>
        <dbReference type="SAM" id="SignalP"/>
    </source>
</evidence>
<name>A0A5P2GG27_9BACT</name>
<evidence type="ECO:0000313" key="3">
    <source>
        <dbReference type="EMBL" id="QES90631.1"/>
    </source>
</evidence>
<dbReference type="AlphaFoldDB" id="A0A5P2GG27"/>
<protein>
    <recommendedName>
        <fullName evidence="5">DUF4890 domain-containing protein</fullName>
    </recommendedName>
</protein>
<proteinExistence type="predicted"/>
<feature type="chain" id="PRO_5024399292" description="DUF4890 domain-containing protein" evidence="2">
    <location>
        <begin position="23"/>
        <end position="124"/>
    </location>
</feature>
<evidence type="ECO:0000256" key="1">
    <source>
        <dbReference type="SAM" id="MobiDB-lite"/>
    </source>
</evidence>
<sequence length="124" mass="13719">MKKYILLAAIAFTVGLSSQSFAQTSKKADGKQKLAQELSLTADQQTKFDALSKTYKSKEKAIKADNSLSADAKKTQLKDLHKQLKTDREKVLTPDQVAKWKTLKHKGKHGKSNKETNTAPTTAE</sequence>
<feature type="compositionally biased region" description="Basic residues" evidence="1">
    <location>
        <begin position="101"/>
        <end position="111"/>
    </location>
</feature>
<feature type="signal peptide" evidence="2">
    <location>
        <begin position="1"/>
        <end position="22"/>
    </location>
</feature>
<evidence type="ECO:0008006" key="5">
    <source>
        <dbReference type="Google" id="ProtNLM"/>
    </source>
</evidence>
<dbReference type="OrthoDB" id="677985at2"/>
<accession>A0A5P2GG27</accession>
<feature type="compositionally biased region" description="Polar residues" evidence="1">
    <location>
        <begin position="115"/>
        <end position="124"/>
    </location>
</feature>
<dbReference type="EMBL" id="CP044016">
    <property type="protein sequence ID" value="QES90631.1"/>
    <property type="molecule type" value="Genomic_DNA"/>
</dbReference>
<feature type="region of interest" description="Disordered" evidence="1">
    <location>
        <begin position="101"/>
        <end position="124"/>
    </location>
</feature>
<keyword evidence="4" id="KW-1185">Reference proteome</keyword>
<dbReference type="RefSeq" id="WP_131331617.1">
    <property type="nucleotide sequence ID" value="NZ_CP044016.1"/>
</dbReference>
<dbReference type="Proteomes" id="UP000292424">
    <property type="component" value="Chromosome"/>
</dbReference>